<gene>
    <name evidence="10" type="primary">siaA</name>
    <name evidence="10" type="ORF">ACFOOG_12990</name>
</gene>
<sequence>MNRWTLGLRSKAMLALLLASLIALVPAAFMGTQVVASVQDYFGQAYARNLTDLSRQRIQSPILMDLVLSERLASTQLLLDWLQDEENPEKQAAFFREAEGYATALRGQTYFAISAQSGNYYFNDPQTAYSEGPRYQLNPDDPNDAWFFNLLDDIGEYNINVNPDVQLGTTRVWLNLPIRLNGDLLGIAGTGLDLTAFLRDFIATNEPGVTPMIIDQQGFVQAHPNPELIAFGSSVGLDTSNKTLQAMLSTDEARMALESALTNSRAQENVELLPVVLDGHSQLLAIAYMPELRWYLVTAVDLSVAQTISGSWWVSIVIGFGVMLVLLLIIIAVAVERLLIHPLSHLQASATQITQGNYNVALPKARNDEIGDLSRAFGAMVKRVQDHTAELEARVQQRTQELENSNREIAQFNKMVNDSIDYASLIQQAILPFAKLNAVLGEQQFVLWQPRDVVGGDFYFFHGDQDAYLIGLVDCAGHGVPGALMTMLARAAFDQAVRDDGIDDPAAVLHDTDEALRNMLQDLDLPRALATNMDAGLLYVNVKEKAARYAGAKIQLYMHSAQGVEEIKGARRALVARKPGDYANTDIQLPNPATFYLTSDGYLDQAGGDLGYGMGSSGFKDIIAQHSHLSLPEQGQAVLDALSAYQGDYPQRDDICVLGIRLKTAD</sequence>
<dbReference type="InterPro" id="IPR036457">
    <property type="entry name" value="PPM-type-like_dom_sf"/>
</dbReference>
<dbReference type="PROSITE" id="PS50885">
    <property type="entry name" value="HAMP"/>
    <property type="match status" value="1"/>
</dbReference>
<dbReference type="PANTHER" id="PTHR43156">
    <property type="entry name" value="STAGE II SPORULATION PROTEIN E-RELATED"/>
    <property type="match status" value="1"/>
</dbReference>
<dbReference type="EMBL" id="JBHRYR010000003">
    <property type="protein sequence ID" value="MFC3853752.1"/>
    <property type="molecule type" value="Genomic_DNA"/>
</dbReference>
<comment type="subcellular location">
    <subcellularLocation>
        <location evidence="1">Cell membrane</location>
        <topology evidence="1">Multi-pass membrane protein</topology>
    </subcellularLocation>
</comment>
<evidence type="ECO:0000256" key="6">
    <source>
        <dbReference type="ARBA" id="ARBA00023136"/>
    </source>
</evidence>
<dbReference type="InterPro" id="IPR003660">
    <property type="entry name" value="HAMP_dom"/>
</dbReference>
<dbReference type="CDD" id="cd06225">
    <property type="entry name" value="HAMP"/>
    <property type="match status" value="1"/>
</dbReference>
<dbReference type="Gene3D" id="3.30.450.20">
    <property type="entry name" value="PAS domain"/>
    <property type="match status" value="1"/>
</dbReference>
<evidence type="ECO:0000256" key="1">
    <source>
        <dbReference type="ARBA" id="ARBA00004651"/>
    </source>
</evidence>
<dbReference type="RefSeq" id="WP_380697200.1">
    <property type="nucleotide sequence ID" value="NZ_JBHRYR010000003.1"/>
</dbReference>
<dbReference type="Pfam" id="PF07228">
    <property type="entry name" value="SpoIIE"/>
    <property type="match status" value="1"/>
</dbReference>
<comment type="caution">
    <text evidence="10">The sequence shown here is derived from an EMBL/GenBank/DDBJ whole genome shotgun (WGS) entry which is preliminary data.</text>
</comment>
<accession>A0ABV7ZZ13</accession>
<dbReference type="Pfam" id="PF02743">
    <property type="entry name" value="dCache_1"/>
    <property type="match status" value="1"/>
</dbReference>
<feature type="coiled-coil region" evidence="7">
    <location>
        <begin position="388"/>
        <end position="415"/>
    </location>
</feature>
<organism evidence="10 11">
    <name type="scientific">Saccharospirillum mangrovi</name>
    <dbReference type="NCBI Taxonomy" id="2161747"/>
    <lineage>
        <taxon>Bacteria</taxon>
        <taxon>Pseudomonadati</taxon>
        <taxon>Pseudomonadota</taxon>
        <taxon>Gammaproteobacteria</taxon>
        <taxon>Oceanospirillales</taxon>
        <taxon>Saccharospirillaceae</taxon>
        <taxon>Saccharospirillum</taxon>
    </lineage>
</organism>
<dbReference type="GO" id="GO:0004722">
    <property type="term" value="F:protein serine/threonine phosphatase activity"/>
    <property type="evidence" value="ECO:0007669"/>
    <property type="project" value="UniProtKB-EC"/>
</dbReference>
<keyword evidence="3 8" id="KW-0812">Transmembrane</keyword>
<evidence type="ECO:0000259" key="9">
    <source>
        <dbReference type="PROSITE" id="PS50885"/>
    </source>
</evidence>
<evidence type="ECO:0000256" key="4">
    <source>
        <dbReference type="ARBA" id="ARBA00022801"/>
    </source>
</evidence>
<dbReference type="Proteomes" id="UP001595617">
    <property type="component" value="Unassembled WGS sequence"/>
</dbReference>
<keyword evidence="7" id="KW-0175">Coiled coil</keyword>
<keyword evidence="5 8" id="KW-1133">Transmembrane helix</keyword>
<dbReference type="InterPro" id="IPR033479">
    <property type="entry name" value="dCache_1"/>
</dbReference>
<keyword evidence="6 8" id="KW-0472">Membrane</keyword>
<evidence type="ECO:0000313" key="10">
    <source>
        <dbReference type="EMBL" id="MFC3853752.1"/>
    </source>
</evidence>
<evidence type="ECO:0000256" key="7">
    <source>
        <dbReference type="SAM" id="Coils"/>
    </source>
</evidence>
<evidence type="ECO:0000256" key="3">
    <source>
        <dbReference type="ARBA" id="ARBA00022692"/>
    </source>
</evidence>
<name>A0ABV7ZZ13_9GAMM</name>
<dbReference type="PANTHER" id="PTHR43156:SF9">
    <property type="entry name" value="HAMP DOMAIN-CONTAINING PROTEIN"/>
    <property type="match status" value="1"/>
</dbReference>
<dbReference type="InterPro" id="IPR001932">
    <property type="entry name" value="PPM-type_phosphatase-like_dom"/>
</dbReference>
<dbReference type="NCBIfam" id="NF038263">
    <property type="entry name" value="prot_phos_SiaA"/>
    <property type="match status" value="1"/>
</dbReference>
<evidence type="ECO:0000256" key="8">
    <source>
        <dbReference type="SAM" id="Phobius"/>
    </source>
</evidence>
<evidence type="ECO:0000256" key="5">
    <source>
        <dbReference type="ARBA" id="ARBA00022989"/>
    </source>
</evidence>
<evidence type="ECO:0000313" key="11">
    <source>
        <dbReference type="Proteomes" id="UP001595617"/>
    </source>
</evidence>
<dbReference type="SMART" id="SM00304">
    <property type="entry name" value="HAMP"/>
    <property type="match status" value="1"/>
</dbReference>
<protein>
    <submittedName>
        <fullName evidence="10">Biofilm regulation protein phosphatase SiaA</fullName>
        <ecNumber evidence="10">3.1.3.16</ecNumber>
    </submittedName>
</protein>
<feature type="domain" description="HAMP" evidence="9">
    <location>
        <begin position="337"/>
        <end position="389"/>
    </location>
</feature>
<dbReference type="SMART" id="SM00331">
    <property type="entry name" value="PP2C_SIG"/>
    <property type="match status" value="1"/>
</dbReference>
<dbReference type="InterPro" id="IPR052016">
    <property type="entry name" value="Bact_Sigma-Reg"/>
</dbReference>
<keyword evidence="11" id="KW-1185">Reference proteome</keyword>
<evidence type="ECO:0000256" key="2">
    <source>
        <dbReference type="ARBA" id="ARBA00022475"/>
    </source>
</evidence>
<keyword evidence="4 10" id="KW-0378">Hydrolase</keyword>
<dbReference type="Gene3D" id="3.60.40.10">
    <property type="entry name" value="PPM-type phosphatase domain"/>
    <property type="match status" value="1"/>
</dbReference>
<dbReference type="EC" id="3.1.3.16" evidence="10"/>
<dbReference type="Pfam" id="PF00672">
    <property type="entry name" value="HAMP"/>
    <property type="match status" value="1"/>
</dbReference>
<proteinExistence type="predicted"/>
<feature type="transmembrane region" description="Helical" evidence="8">
    <location>
        <begin position="312"/>
        <end position="335"/>
    </location>
</feature>
<reference evidence="11" key="1">
    <citation type="journal article" date="2019" name="Int. J. Syst. Evol. Microbiol.">
        <title>The Global Catalogue of Microorganisms (GCM) 10K type strain sequencing project: providing services to taxonomists for standard genome sequencing and annotation.</title>
        <authorList>
            <consortium name="The Broad Institute Genomics Platform"/>
            <consortium name="The Broad Institute Genome Sequencing Center for Infectious Disease"/>
            <person name="Wu L."/>
            <person name="Ma J."/>
        </authorList>
    </citation>
    <scope>NUCLEOTIDE SEQUENCE [LARGE SCALE GENOMIC DNA]</scope>
    <source>
        <strain evidence="11">IBRC 10765</strain>
    </source>
</reference>
<dbReference type="Gene3D" id="6.10.340.10">
    <property type="match status" value="1"/>
</dbReference>
<dbReference type="SUPFAM" id="SSF158472">
    <property type="entry name" value="HAMP domain-like"/>
    <property type="match status" value="1"/>
</dbReference>
<keyword evidence="2" id="KW-1003">Cell membrane</keyword>